<dbReference type="PANTHER" id="PTHR33308">
    <property type="entry name" value="PEPTIDOGLYCAN HYDROLASE FLGJ"/>
    <property type="match status" value="1"/>
</dbReference>
<dbReference type="SUPFAM" id="SSF54106">
    <property type="entry name" value="LysM domain"/>
    <property type="match status" value="1"/>
</dbReference>
<evidence type="ECO:0000256" key="3">
    <source>
        <dbReference type="ARBA" id="ARBA00022801"/>
    </source>
</evidence>
<protein>
    <recommendedName>
        <fullName evidence="4">Peptidoglycan hydrolase</fullName>
    </recommendedName>
</protein>
<dbReference type="Gene3D" id="1.10.530.10">
    <property type="match status" value="1"/>
</dbReference>
<dbReference type="AlphaFoldDB" id="A0A1I0M3R5"/>
<gene>
    <name evidence="7" type="ORF">SAMN04487850_0293</name>
</gene>
<dbReference type="RefSeq" id="WP_091899384.1">
    <property type="nucleotide sequence ID" value="NZ_FOIQ01000001.1"/>
</dbReference>
<dbReference type="InterPro" id="IPR036779">
    <property type="entry name" value="LysM_dom_sf"/>
</dbReference>
<evidence type="ECO:0000313" key="8">
    <source>
        <dbReference type="Proteomes" id="UP000199373"/>
    </source>
</evidence>
<feature type="domain" description="LysM" evidence="6">
    <location>
        <begin position="257"/>
        <end position="301"/>
    </location>
</feature>
<dbReference type="InterPro" id="IPR051056">
    <property type="entry name" value="Glycosyl_Hydrolase_73"/>
</dbReference>
<accession>A0A1I0M3R5</accession>
<dbReference type="EMBL" id="FOIQ01000001">
    <property type="protein sequence ID" value="SEV82939.1"/>
    <property type="molecule type" value="Genomic_DNA"/>
</dbReference>
<feature type="chain" id="PRO_5011492206" description="Peptidoglycan hydrolase" evidence="5">
    <location>
        <begin position="19"/>
        <end position="302"/>
    </location>
</feature>
<evidence type="ECO:0000313" key="7">
    <source>
        <dbReference type="EMBL" id="SEV82939.1"/>
    </source>
</evidence>
<keyword evidence="1" id="KW-0929">Antimicrobial</keyword>
<dbReference type="PROSITE" id="PS51782">
    <property type="entry name" value="LYSM"/>
    <property type="match status" value="1"/>
</dbReference>
<keyword evidence="3 7" id="KW-0378">Hydrolase</keyword>
<dbReference type="PANTHER" id="PTHR33308:SF9">
    <property type="entry name" value="PEPTIDOGLYCAN HYDROLASE FLGJ"/>
    <property type="match status" value="1"/>
</dbReference>
<keyword evidence="2" id="KW-0081">Bacteriolytic enzyme</keyword>
<evidence type="ECO:0000256" key="4">
    <source>
        <dbReference type="ARBA" id="ARBA00032108"/>
    </source>
</evidence>
<reference evidence="7 8" key="1">
    <citation type="submission" date="2016-10" db="EMBL/GenBank/DDBJ databases">
        <authorList>
            <person name="de Groot N.N."/>
        </authorList>
    </citation>
    <scope>NUCLEOTIDE SEQUENCE [LARGE SCALE GENOMIC DNA]</scope>
    <source>
        <strain evidence="7 8">TC2-24</strain>
    </source>
</reference>
<dbReference type="GO" id="GO:0004040">
    <property type="term" value="F:amidase activity"/>
    <property type="evidence" value="ECO:0007669"/>
    <property type="project" value="InterPro"/>
</dbReference>
<dbReference type="GO" id="GO:0031640">
    <property type="term" value="P:killing of cells of another organism"/>
    <property type="evidence" value="ECO:0007669"/>
    <property type="project" value="UniProtKB-KW"/>
</dbReference>
<dbReference type="InterPro" id="IPR018392">
    <property type="entry name" value="LysM"/>
</dbReference>
<evidence type="ECO:0000256" key="1">
    <source>
        <dbReference type="ARBA" id="ARBA00022529"/>
    </source>
</evidence>
<dbReference type="SMART" id="SM00257">
    <property type="entry name" value="LysM"/>
    <property type="match status" value="2"/>
</dbReference>
<evidence type="ECO:0000256" key="2">
    <source>
        <dbReference type="ARBA" id="ARBA00022638"/>
    </source>
</evidence>
<evidence type="ECO:0000256" key="5">
    <source>
        <dbReference type="SAM" id="SignalP"/>
    </source>
</evidence>
<dbReference type="SMART" id="SM00047">
    <property type="entry name" value="LYZ2"/>
    <property type="match status" value="1"/>
</dbReference>
<keyword evidence="8" id="KW-1185">Reference proteome</keyword>
<proteinExistence type="predicted"/>
<dbReference type="Pfam" id="PF01832">
    <property type="entry name" value="Glucosaminidase"/>
    <property type="match status" value="1"/>
</dbReference>
<sequence length="302" mass="35263">MRKIFIMIAMVLSLGAQAQIRWNQAYQQYIDQYKDIAIEQMRQWHIPASITLAQGLLESGAGKSELARKGNNHFGIKCKGWTGRTTYHDDDERNECFRAYNSAYESYTDHSRFLAGSARYRSLFSLGTTDYKGWAKGLKAAGYATNPQYAQKLIEIIQLYKLYQYDTAKDYDRFMSDRAKEPHVGGMDLHPIKIFNKNYYLIARRGDTFKSIGEEVGISYRKIAGYNERHRKDRLEEGEVIWLKKKQKKAPKEYKGRIHEVREGESMYSIAQAYGIRLKSLYKMNHLSPEHQIRVGERLRVR</sequence>
<name>A0A1I0M3R5_9BACT</name>
<dbReference type="Gene3D" id="3.10.350.10">
    <property type="entry name" value="LysM domain"/>
    <property type="match status" value="1"/>
</dbReference>
<dbReference type="Pfam" id="PF01476">
    <property type="entry name" value="LysM"/>
    <property type="match status" value="2"/>
</dbReference>
<dbReference type="InterPro" id="IPR002901">
    <property type="entry name" value="MGlyc_endo_b_GlcNAc-like_dom"/>
</dbReference>
<evidence type="ECO:0000259" key="6">
    <source>
        <dbReference type="PROSITE" id="PS51782"/>
    </source>
</evidence>
<feature type="signal peptide" evidence="5">
    <location>
        <begin position="1"/>
        <end position="18"/>
    </location>
</feature>
<dbReference type="Proteomes" id="UP000199373">
    <property type="component" value="Unassembled WGS sequence"/>
</dbReference>
<keyword evidence="5" id="KW-0732">Signal</keyword>
<organism evidence="7 8">
    <name type="scientific">Prevotella aff. ruminicola Tc2-24</name>
    <dbReference type="NCBI Taxonomy" id="81582"/>
    <lineage>
        <taxon>Bacteria</taxon>
        <taxon>Pseudomonadati</taxon>
        <taxon>Bacteroidota</taxon>
        <taxon>Bacteroidia</taxon>
        <taxon>Bacteroidales</taxon>
        <taxon>Prevotellaceae</taxon>
        <taxon>Prevotella</taxon>
    </lineage>
</organism>
<dbReference type="CDD" id="cd00118">
    <property type="entry name" value="LysM"/>
    <property type="match status" value="1"/>
</dbReference>
<dbReference type="GO" id="GO:0042742">
    <property type="term" value="P:defense response to bacterium"/>
    <property type="evidence" value="ECO:0007669"/>
    <property type="project" value="UniProtKB-KW"/>
</dbReference>